<dbReference type="InterPro" id="IPR027417">
    <property type="entry name" value="P-loop_NTPase"/>
</dbReference>
<protein>
    <recommendedName>
        <fullName evidence="3 11">Thymidylate kinase</fullName>
        <ecNumber evidence="2 11">2.7.4.9</ecNumber>
    </recommendedName>
    <alternativeName>
        <fullName evidence="9 11">dTMP kinase</fullName>
    </alternativeName>
</protein>
<keyword evidence="14" id="KW-1185">Reference proteome</keyword>
<dbReference type="InterPro" id="IPR039430">
    <property type="entry name" value="Thymidylate_kin-like_dom"/>
</dbReference>
<evidence type="ECO:0000256" key="5">
    <source>
        <dbReference type="ARBA" id="ARBA00022727"/>
    </source>
</evidence>
<comment type="catalytic activity">
    <reaction evidence="10 11">
        <text>dTMP + ATP = dTDP + ADP</text>
        <dbReference type="Rhea" id="RHEA:13517"/>
        <dbReference type="ChEBI" id="CHEBI:30616"/>
        <dbReference type="ChEBI" id="CHEBI:58369"/>
        <dbReference type="ChEBI" id="CHEBI:63528"/>
        <dbReference type="ChEBI" id="CHEBI:456216"/>
        <dbReference type="EC" id="2.7.4.9"/>
    </reaction>
</comment>
<dbReference type="Pfam" id="PF02223">
    <property type="entry name" value="Thymidylate_kin"/>
    <property type="match status" value="1"/>
</dbReference>
<proteinExistence type="inferred from homology"/>
<evidence type="ECO:0000256" key="9">
    <source>
        <dbReference type="ARBA" id="ARBA00029962"/>
    </source>
</evidence>
<evidence type="ECO:0000256" key="10">
    <source>
        <dbReference type="ARBA" id="ARBA00048743"/>
    </source>
</evidence>
<feature type="binding site" evidence="11">
    <location>
        <begin position="20"/>
        <end position="27"/>
    </location>
    <ligand>
        <name>ATP</name>
        <dbReference type="ChEBI" id="CHEBI:30616"/>
    </ligand>
</feature>
<keyword evidence="8 11" id="KW-0067">ATP-binding</keyword>
<dbReference type="EC" id="2.7.4.9" evidence="2 11"/>
<keyword evidence="6 11" id="KW-0547">Nucleotide-binding</keyword>
<evidence type="ECO:0000256" key="4">
    <source>
        <dbReference type="ARBA" id="ARBA00022679"/>
    </source>
</evidence>
<comment type="similarity">
    <text evidence="1 11">Belongs to the thymidylate kinase family.</text>
</comment>
<dbReference type="InterPro" id="IPR018094">
    <property type="entry name" value="Thymidylate_kinase"/>
</dbReference>
<comment type="caution">
    <text evidence="13">The sequence shown here is derived from an EMBL/GenBank/DDBJ whole genome shotgun (WGS) entry which is preliminary data.</text>
</comment>
<evidence type="ECO:0000256" key="2">
    <source>
        <dbReference type="ARBA" id="ARBA00012980"/>
    </source>
</evidence>
<dbReference type="CDD" id="cd01672">
    <property type="entry name" value="TMPK"/>
    <property type="match status" value="1"/>
</dbReference>
<dbReference type="Proteomes" id="UP001223743">
    <property type="component" value="Unassembled WGS sequence"/>
</dbReference>
<dbReference type="SUPFAM" id="SSF52540">
    <property type="entry name" value="P-loop containing nucleoside triphosphate hydrolases"/>
    <property type="match status" value="1"/>
</dbReference>
<evidence type="ECO:0000256" key="3">
    <source>
        <dbReference type="ARBA" id="ARBA00017144"/>
    </source>
</evidence>
<dbReference type="EMBL" id="JAUSWJ010000001">
    <property type="protein sequence ID" value="MDQ0514741.1"/>
    <property type="molecule type" value="Genomic_DNA"/>
</dbReference>
<dbReference type="PROSITE" id="PS01331">
    <property type="entry name" value="THYMIDYLATE_KINASE"/>
    <property type="match status" value="1"/>
</dbReference>
<dbReference type="Gene3D" id="3.40.50.300">
    <property type="entry name" value="P-loop containing nucleotide triphosphate hydrolases"/>
    <property type="match status" value="1"/>
</dbReference>
<dbReference type="NCBIfam" id="TIGR00041">
    <property type="entry name" value="DTMP_kinase"/>
    <property type="match status" value="1"/>
</dbReference>
<evidence type="ECO:0000313" key="13">
    <source>
        <dbReference type="EMBL" id="MDQ0514741.1"/>
    </source>
</evidence>
<dbReference type="PANTHER" id="PTHR10344">
    <property type="entry name" value="THYMIDYLATE KINASE"/>
    <property type="match status" value="1"/>
</dbReference>
<evidence type="ECO:0000256" key="8">
    <source>
        <dbReference type="ARBA" id="ARBA00022840"/>
    </source>
</evidence>
<reference evidence="13 14" key="1">
    <citation type="submission" date="2023-07" db="EMBL/GenBank/DDBJ databases">
        <title>Genomic Encyclopedia of Type Strains, Phase IV (KMG-IV): sequencing the most valuable type-strain genomes for metagenomic binning, comparative biology and taxonomic classification.</title>
        <authorList>
            <person name="Goeker M."/>
        </authorList>
    </citation>
    <scope>NUCLEOTIDE SEQUENCE [LARGE SCALE GENOMIC DNA]</scope>
    <source>
        <strain evidence="13 14">B1-1</strain>
    </source>
</reference>
<name>A0ABU0M1B3_9HYPH</name>
<evidence type="ECO:0000256" key="7">
    <source>
        <dbReference type="ARBA" id="ARBA00022777"/>
    </source>
</evidence>
<comment type="function">
    <text evidence="11">Phosphorylation of dTMP to form dTDP in both de novo and salvage pathways of dTTP synthesis.</text>
</comment>
<accession>A0ABU0M1B3</accession>
<evidence type="ECO:0000256" key="11">
    <source>
        <dbReference type="HAMAP-Rule" id="MF_00165"/>
    </source>
</evidence>
<sequence>MELAAGQPAAGGGRFITFEGGEGAGKSTQMKRLAASLAGRGIAVVETREPGGTPDAEAIRSFILSGRARPLGGGGEAVLFAAARADHVDRVIRPALERGAFVLCDRFIDSTRAYQGADGVDSALIGSLESLAIGDTRPDLTLILDLPAETGLARAAARRGAGDADRFESETIARHEARRRIFIEIARSEPGRCVVIDATRDVDDVAAEIWQVVSERLLKPTP</sequence>
<evidence type="ECO:0000259" key="12">
    <source>
        <dbReference type="Pfam" id="PF02223"/>
    </source>
</evidence>
<dbReference type="RefSeq" id="WP_266281855.1">
    <property type="nucleotide sequence ID" value="NZ_JAPKNF010000001.1"/>
</dbReference>
<feature type="domain" description="Thymidylate kinase-like" evidence="12">
    <location>
        <begin position="18"/>
        <end position="209"/>
    </location>
</feature>
<dbReference type="HAMAP" id="MF_00165">
    <property type="entry name" value="Thymidylate_kinase"/>
    <property type="match status" value="1"/>
</dbReference>
<keyword evidence="7 11" id="KW-0418">Kinase</keyword>
<evidence type="ECO:0000256" key="1">
    <source>
        <dbReference type="ARBA" id="ARBA00009776"/>
    </source>
</evidence>
<keyword evidence="4 11" id="KW-0808">Transferase</keyword>
<dbReference type="GO" id="GO:0004798">
    <property type="term" value="F:dTMP kinase activity"/>
    <property type="evidence" value="ECO:0007669"/>
    <property type="project" value="UniProtKB-EC"/>
</dbReference>
<dbReference type="InterPro" id="IPR018095">
    <property type="entry name" value="Thymidylate_kin_CS"/>
</dbReference>
<keyword evidence="5 11" id="KW-0545">Nucleotide biosynthesis</keyword>
<evidence type="ECO:0000256" key="6">
    <source>
        <dbReference type="ARBA" id="ARBA00022741"/>
    </source>
</evidence>
<organism evidence="13 14">
    <name type="scientific">Kaistia geumhonensis</name>
    <dbReference type="NCBI Taxonomy" id="410839"/>
    <lineage>
        <taxon>Bacteria</taxon>
        <taxon>Pseudomonadati</taxon>
        <taxon>Pseudomonadota</taxon>
        <taxon>Alphaproteobacteria</taxon>
        <taxon>Hyphomicrobiales</taxon>
        <taxon>Kaistiaceae</taxon>
        <taxon>Kaistia</taxon>
    </lineage>
</organism>
<evidence type="ECO:0000313" key="14">
    <source>
        <dbReference type="Proteomes" id="UP001223743"/>
    </source>
</evidence>
<gene>
    <name evidence="11" type="primary">tmk</name>
    <name evidence="13" type="ORF">QO015_000354</name>
</gene>
<dbReference type="PANTHER" id="PTHR10344:SF4">
    <property type="entry name" value="UMP-CMP KINASE 2, MITOCHONDRIAL"/>
    <property type="match status" value="1"/>
</dbReference>